<dbReference type="Pfam" id="PF00107">
    <property type="entry name" value="ADH_zinc_N"/>
    <property type="match status" value="1"/>
</dbReference>
<keyword evidence="5" id="KW-1185">Reference proteome</keyword>
<dbReference type="InterPro" id="IPR036291">
    <property type="entry name" value="NAD(P)-bd_dom_sf"/>
</dbReference>
<dbReference type="OrthoDB" id="3509362at2759"/>
<dbReference type="AlphaFoldDB" id="A0A8H4JX94"/>
<dbReference type="InterPro" id="IPR013149">
    <property type="entry name" value="ADH-like_C"/>
</dbReference>
<dbReference type="SUPFAM" id="SSF51735">
    <property type="entry name" value="NAD(P)-binding Rossmann-fold domains"/>
    <property type="match status" value="1"/>
</dbReference>
<dbReference type="PANTHER" id="PTHR48106">
    <property type="entry name" value="QUINONE OXIDOREDUCTASE PIG3-RELATED"/>
    <property type="match status" value="1"/>
</dbReference>
<dbReference type="Gene3D" id="3.90.180.10">
    <property type="entry name" value="Medium-chain alcohol dehydrogenases, catalytic domain"/>
    <property type="match status" value="1"/>
</dbReference>
<sequence>MRVVDIKNGKGPISSLFIREVEKPRPIGMQALVKIKAFGINRMDLIQRDGLYPLPPQAGPILGVEFSGVVESLGDDAGSSFQIGDEVFGLAYGVPVGAYADFIAVSTRTLLHKPKELSWEEAAGIPETWITALQAMYIVGGFEPGKSILWHAGASSVSIAGIQLSKEGGASTIYTTAGSQDKIDLTKEIGATEAYNYRTQDWKEALQEATKGRGVDIVVDFIGGPYFDANLQVAAKGGHIIALGALGGTDIRGANLLPFLTKQLKYEGSTLRAQSEEYQERLRDLLACKLEKFVSGELKVLVDRVFRMEDIQEAHGVLERSETKGKIVCTTGL</sequence>
<dbReference type="GO" id="GO:0070402">
    <property type="term" value="F:NADPH binding"/>
    <property type="evidence" value="ECO:0007669"/>
    <property type="project" value="TreeGrafter"/>
</dbReference>
<keyword evidence="1" id="KW-0521">NADP</keyword>
<evidence type="ECO:0000313" key="4">
    <source>
        <dbReference type="EMBL" id="KAF4439721.1"/>
    </source>
</evidence>
<dbReference type="Proteomes" id="UP000536711">
    <property type="component" value="Unassembled WGS sequence"/>
</dbReference>
<dbReference type="InterPro" id="IPR014189">
    <property type="entry name" value="Quinone_OxRdtase_PIG3"/>
</dbReference>
<keyword evidence="2" id="KW-0560">Oxidoreductase</keyword>
<accession>A0A8H4JX94</accession>
<comment type="caution">
    <text evidence="4">The sequence shown here is derived from an EMBL/GenBank/DDBJ whole genome shotgun (WGS) entry which is preliminary data.</text>
</comment>
<dbReference type="Pfam" id="PF08240">
    <property type="entry name" value="ADH_N"/>
    <property type="match status" value="1"/>
</dbReference>
<evidence type="ECO:0000259" key="3">
    <source>
        <dbReference type="SMART" id="SM00829"/>
    </source>
</evidence>
<dbReference type="InterPro" id="IPR020843">
    <property type="entry name" value="ER"/>
</dbReference>
<reference evidence="4 5" key="1">
    <citation type="submission" date="2020-01" db="EMBL/GenBank/DDBJ databases">
        <title>Identification and distribution of gene clusters putatively required for synthesis of sphingolipid metabolism inhibitors in phylogenetically diverse species of the filamentous fungus Fusarium.</title>
        <authorList>
            <person name="Kim H.-S."/>
            <person name="Busman M."/>
            <person name="Brown D.W."/>
            <person name="Divon H."/>
            <person name="Uhlig S."/>
            <person name="Proctor R.H."/>
        </authorList>
    </citation>
    <scope>NUCLEOTIDE SEQUENCE [LARGE SCALE GENOMIC DNA]</scope>
    <source>
        <strain evidence="4 5">NRRL 13308</strain>
    </source>
</reference>
<dbReference type="PANTHER" id="PTHR48106:SF18">
    <property type="entry name" value="QUINONE OXIDOREDUCTASE PIG3"/>
    <property type="match status" value="1"/>
</dbReference>
<name>A0A8H4JX94_9HYPO</name>
<dbReference type="CDD" id="cd05276">
    <property type="entry name" value="p53_inducible_oxidoreductase"/>
    <property type="match status" value="1"/>
</dbReference>
<gene>
    <name evidence="4" type="ORF">FACUT_3938</name>
</gene>
<dbReference type="InterPro" id="IPR013154">
    <property type="entry name" value="ADH-like_N"/>
</dbReference>
<protein>
    <submittedName>
        <fullName evidence="4">NADPH2:quinone reductase</fullName>
    </submittedName>
</protein>
<dbReference type="SUPFAM" id="SSF50129">
    <property type="entry name" value="GroES-like"/>
    <property type="match status" value="1"/>
</dbReference>
<evidence type="ECO:0000256" key="1">
    <source>
        <dbReference type="ARBA" id="ARBA00022857"/>
    </source>
</evidence>
<dbReference type="EMBL" id="JAADJF010000085">
    <property type="protein sequence ID" value="KAF4439721.1"/>
    <property type="molecule type" value="Genomic_DNA"/>
</dbReference>
<dbReference type="Gene3D" id="3.40.50.720">
    <property type="entry name" value="NAD(P)-binding Rossmann-like Domain"/>
    <property type="match status" value="1"/>
</dbReference>
<evidence type="ECO:0000256" key="2">
    <source>
        <dbReference type="ARBA" id="ARBA00023002"/>
    </source>
</evidence>
<dbReference type="InterPro" id="IPR011032">
    <property type="entry name" value="GroES-like_sf"/>
</dbReference>
<organism evidence="4 5">
    <name type="scientific">Fusarium acutatum</name>
    <dbReference type="NCBI Taxonomy" id="78861"/>
    <lineage>
        <taxon>Eukaryota</taxon>
        <taxon>Fungi</taxon>
        <taxon>Dikarya</taxon>
        <taxon>Ascomycota</taxon>
        <taxon>Pezizomycotina</taxon>
        <taxon>Sordariomycetes</taxon>
        <taxon>Hypocreomycetidae</taxon>
        <taxon>Hypocreales</taxon>
        <taxon>Nectriaceae</taxon>
        <taxon>Fusarium</taxon>
        <taxon>Fusarium fujikuroi species complex</taxon>
    </lineage>
</organism>
<dbReference type="SMART" id="SM00829">
    <property type="entry name" value="PKS_ER"/>
    <property type="match status" value="1"/>
</dbReference>
<dbReference type="GO" id="GO:0016651">
    <property type="term" value="F:oxidoreductase activity, acting on NAD(P)H"/>
    <property type="evidence" value="ECO:0007669"/>
    <property type="project" value="TreeGrafter"/>
</dbReference>
<proteinExistence type="predicted"/>
<evidence type="ECO:0000313" key="5">
    <source>
        <dbReference type="Proteomes" id="UP000536711"/>
    </source>
</evidence>
<feature type="domain" description="Enoyl reductase (ER)" evidence="3">
    <location>
        <begin position="11"/>
        <end position="329"/>
    </location>
</feature>